<feature type="coiled-coil region" evidence="2">
    <location>
        <begin position="30"/>
        <end position="110"/>
    </location>
</feature>
<dbReference type="EMBL" id="FMUR01000011">
    <property type="protein sequence ID" value="SCY28391.1"/>
    <property type="molecule type" value="Genomic_DNA"/>
</dbReference>
<sequence>MEKKRDIEDIILNGTKDELSELRLWLFKESVRLENQESSLSDRYARLEADEISFKNRVDAAERKLETATKRLDNDQALFEQRLKILNNGFDQLNNDKKKLQSEFVRLERERTYQREIEYDAVDCLFRGVNSALALKKRYKDLMKMFHPDNISGDQDMVQLINQEYSELCRRYDVSMIN</sequence>
<dbReference type="GO" id="GO:0006260">
    <property type="term" value="P:DNA replication"/>
    <property type="evidence" value="ECO:0007669"/>
    <property type="project" value="UniProtKB-KW"/>
</dbReference>
<evidence type="ECO:0000256" key="1">
    <source>
        <dbReference type="ARBA" id="ARBA00022705"/>
    </source>
</evidence>
<dbReference type="RefSeq" id="WP_074462591.1">
    <property type="nucleotide sequence ID" value="NZ_FMUR01000011.1"/>
</dbReference>
<dbReference type="OrthoDB" id="2062944at2"/>
<keyword evidence="1" id="KW-0235">DNA replication</keyword>
<reference evidence="4" key="1">
    <citation type="submission" date="2016-10" db="EMBL/GenBank/DDBJ databases">
        <authorList>
            <person name="Varghese N."/>
            <person name="Submissions S."/>
        </authorList>
    </citation>
    <scope>NUCLEOTIDE SEQUENCE [LARGE SCALE GENOMIC DNA]</scope>
    <source>
        <strain evidence="4">XBD2006</strain>
    </source>
</reference>
<accession>A0A1G5ENL9</accession>
<protein>
    <recommendedName>
        <fullName evidence="5">DnaJ domain-containing protein</fullName>
    </recommendedName>
</protein>
<dbReference type="SUPFAM" id="SSF46565">
    <property type="entry name" value="Chaperone J-domain"/>
    <property type="match status" value="1"/>
</dbReference>
<evidence type="ECO:0000313" key="4">
    <source>
        <dbReference type="Proteomes" id="UP000183047"/>
    </source>
</evidence>
<name>A0A1G5ENL9_9FIRM</name>
<evidence type="ECO:0000313" key="3">
    <source>
        <dbReference type="EMBL" id="SCY28391.1"/>
    </source>
</evidence>
<keyword evidence="2" id="KW-0175">Coiled coil</keyword>
<dbReference type="Proteomes" id="UP000183047">
    <property type="component" value="Unassembled WGS sequence"/>
</dbReference>
<proteinExistence type="predicted"/>
<evidence type="ECO:0008006" key="5">
    <source>
        <dbReference type="Google" id="ProtNLM"/>
    </source>
</evidence>
<evidence type="ECO:0000256" key="2">
    <source>
        <dbReference type="SAM" id="Coils"/>
    </source>
</evidence>
<gene>
    <name evidence="3" type="ORF">SAMN02910451_02027</name>
</gene>
<dbReference type="InterPro" id="IPR036869">
    <property type="entry name" value="J_dom_sf"/>
</dbReference>
<keyword evidence="4" id="KW-1185">Reference proteome</keyword>
<dbReference type="AlphaFoldDB" id="A0A1G5ENL9"/>
<organism evidence="3 4">
    <name type="scientific">Butyrivibrio hungatei</name>
    <dbReference type="NCBI Taxonomy" id="185008"/>
    <lineage>
        <taxon>Bacteria</taxon>
        <taxon>Bacillati</taxon>
        <taxon>Bacillota</taxon>
        <taxon>Clostridia</taxon>
        <taxon>Lachnospirales</taxon>
        <taxon>Lachnospiraceae</taxon>
        <taxon>Butyrivibrio</taxon>
    </lineage>
</organism>
<dbReference type="Gene3D" id="1.10.287.110">
    <property type="entry name" value="DnaJ domain"/>
    <property type="match status" value="1"/>
</dbReference>